<protein>
    <recommendedName>
        <fullName evidence="4">Enkurin domain-containing protein</fullName>
    </recommendedName>
</protein>
<accession>A0AAV4GI40</accession>
<evidence type="ECO:0000256" key="1">
    <source>
        <dbReference type="SAM" id="MobiDB-lite"/>
    </source>
</evidence>
<dbReference type="Proteomes" id="UP000762676">
    <property type="component" value="Unassembled WGS sequence"/>
</dbReference>
<dbReference type="EMBL" id="BMAT01001395">
    <property type="protein sequence ID" value="GFR84633.1"/>
    <property type="molecule type" value="Genomic_DNA"/>
</dbReference>
<comment type="caution">
    <text evidence="2">The sequence shown here is derived from an EMBL/GenBank/DDBJ whole genome shotgun (WGS) entry which is preliminary data.</text>
</comment>
<evidence type="ECO:0000313" key="3">
    <source>
        <dbReference type="Proteomes" id="UP000762676"/>
    </source>
</evidence>
<organism evidence="2 3">
    <name type="scientific">Elysia marginata</name>
    <dbReference type="NCBI Taxonomy" id="1093978"/>
    <lineage>
        <taxon>Eukaryota</taxon>
        <taxon>Metazoa</taxon>
        <taxon>Spiralia</taxon>
        <taxon>Lophotrochozoa</taxon>
        <taxon>Mollusca</taxon>
        <taxon>Gastropoda</taxon>
        <taxon>Heterobranchia</taxon>
        <taxon>Euthyneura</taxon>
        <taxon>Panpulmonata</taxon>
        <taxon>Sacoglossa</taxon>
        <taxon>Placobranchoidea</taxon>
        <taxon>Plakobranchidae</taxon>
        <taxon>Elysia</taxon>
    </lineage>
</organism>
<evidence type="ECO:0000313" key="2">
    <source>
        <dbReference type="EMBL" id="GFR84633.1"/>
    </source>
</evidence>
<feature type="compositionally biased region" description="Polar residues" evidence="1">
    <location>
        <begin position="29"/>
        <end position="44"/>
    </location>
</feature>
<name>A0AAV4GI40_9GAST</name>
<dbReference type="AlphaFoldDB" id="A0AAV4GI40"/>
<feature type="region of interest" description="Disordered" evidence="1">
    <location>
        <begin position="1"/>
        <end position="71"/>
    </location>
</feature>
<gene>
    <name evidence="2" type="ORF">ElyMa_000676400</name>
</gene>
<sequence>MLNHQPTDGSEPVGQPEQEMQVPREDSKTSVIQSKHQSPVQQNSRRVKSIPPAWLRKHGHPPLPLAPKQRQIGKLPIKLQELERRNKETVRVLCYTSSC</sequence>
<evidence type="ECO:0008006" key="4">
    <source>
        <dbReference type="Google" id="ProtNLM"/>
    </source>
</evidence>
<reference evidence="2 3" key="1">
    <citation type="journal article" date="2021" name="Elife">
        <title>Chloroplast acquisition without the gene transfer in kleptoplastic sea slugs, Plakobranchus ocellatus.</title>
        <authorList>
            <person name="Maeda T."/>
            <person name="Takahashi S."/>
            <person name="Yoshida T."/>
            <person name="Shimamura S."/>
            <person name="Takaki Y."/>
            <person name="Nagai Y."/>
            <person name="Toyoda A."/>
            <person name="Suzuki Y."/>
            <person name="Arimoto A."/>
            <person name="Ishii H."/>
            <person name="Satoh N."/>
            <person name="Nishiyama T."/>
            <person name="Hasebe M."/>
            <person name="Maruyama T."/>
            <person name="Minagawa J."/>
            <person name="Obokata J."/>
            <person name="Shigenobu S."/>
        </authorList>
    </citation>
    <scope>NUCLEOTIDE SEQUENCE [LARGE SCALE GENOMIC DNA]</scope>
</reference>
<proteinExistence type="predicted"/>
<keyword evidence="3" id="KW-1185">Reference proteome</keyword>